<evidence type="ECO:0000256" key="2">
    <source>
        <dbReference type="ARBA" id="ARBA00022694"/>
    </source>
</evidence>
<dbReference type="GO" id="GO:0003676">
    <property type="term" value="F:nucleic acid binding"/>
    <property type="evidence" value="ECO:0007669"/>
    <property type="project" value="InterPro"/>
</dbReference>
<evidence type="ECO:0000256" key="1">
    <source>
        <dbReference type="ARBA" id="ARBA00008078"/>
    </source>
</evidence>
<dbReference type="PIRSF" id="PIRSF011789">
    <property type="entry name" value="tRNA_splic_SEN2"/>
    <property type="match status" value="1"/>
</dbReference>
<reference evidence="8 9" key="1">
    <citation type="submission" date="2016-07" db="EMBL/GenBank/DDBJ databases">
        <title>Pervasive Adenine N6-methylation of Active Genes in Fungi.</title>
        <authorList>
            <consortium name="DOE Joint Genome Institute"/>
            <person name="Mondo S.J."/>
            <person name="Dannebaum R.O."/>
            <person name="Kuo R.C."/>
            <person name="Labutti K."/>
            <person name="Haridas S."/>
            <person name="Kuo A."/>
            <person name="Salamov A."/>
            <person name="Ahrendt S.R."/>
            <person name="Lipzen A."/>
            <person name="Sullivan W."/>
            <person name="Andreopoulos W.B."/>
            <person name="Clum A."/>
            <person name="Lindquist E."/>
            <person name="Daum C."/>
            <person name="Ramamoorthy G.K."/>
            <person name="Gryganskyi A."/>
            <person name="Culley D."/>
            <person name="Magnuson J.K."/>
            <person name="James T.Y."/>
            <person name="O'Malley M.A."/>
            <person name="Stajich J.E."/>
            <person name="Spatafora J.W."/>
            <person name="Visel A."/>
            <person name="Grigoriev I.V."/>
        </authorList>
    </citation>
    <scope>NUCLEOTIDE SEQUENCE [LARGE SCALE GENOMIC DNA]</scope>
    <source>
        <strain evidence="8 9">NRRL 3301</strain>
    </source>
</reference>
<dbReference type="InterPro" id="IPR011856">
    <property type="entry name" value="tRNA_endonuc-like_dom_sf"/>
</dbReference>
<comment type="similarity">
    <text evidence="1 4">Belongs to the tRNA-intron endonuclease family.</text>
</comment>
<dbReference type="CDD" id="cd22363">
    <property type="entry name" value="tRNA-intron_lyase_C"/>
    <property type="match status" value="1"/>
</dbReference>
<dbReference type="Gene3D" id="3.40.1350.10">
    <property type="match status" value="1"/>
</dbReference>
<dbReference type="InterPro" id="IPR006676">
    <property type="entry name" value="tRNA_splic"/>
</dbReference>
<dbReference type="STRING" id="101127.A0A1X2GNI6"/>
<gene>
    <name evidence="8" type="ORF">DM01DRAFT_305424</name>
</gene>
<keyword evidence="8" id="KW-0255">Endonuclease</keyword>
<accession>A0A1X2GNI6</accession>
<keyword evidence="8" id="KW-0378">Hydrolase</keyword>
<feature type="active site" evidence="5">
    <location>
        <position position="237"/>
    </location>
</feature>
<comment type="caution">
    <text evidence="8">The sequence shown here is derived from an EMBL/GenBank/DDBJ whole genome shotgun (WGS) entry which is preliminary data.</text>
</comment>
<dbReference type="Proteomes" id="UP000242146">
    <property type="component" value="Unassembled WGS sequence"/>
</dbReference>
<dbReference type="PANTHER" id="PTHR21227:SF0">
    <property type="entry name" value="TRNA-SPLICING ENDONUCLEASE SUBUNIT SEN2"/>
    <property type="match status" value="1"/>
</dbReference>
<dbReference type="OrthoDB" id="10249562at2759"/>
<dbReference type="InterPro" id="IPR006677">
    <property type="entry name" value="tRNA_intron_Endonuc_cat-like"/>
</dbReference>
<dbReference type="GO" id="GO:0000214">
    <property type="term" value="C:tRNA-intron endonuclease complex"/>
    <property type="evidence" value="ECO:0007669"/>
    <property type="project" value="UniProtKB-UniRule"/>
</dbReference>
<evidence type="ECO:0000313" key="9">
    <source>
        <dbReference type="Proteomes" id="UP000242146"/>
    </source>
</evidence>
<dbReference type="EMBL" id="MCGT01000007">
    <property type="protein sequence ID" value="ORX58081.1"/>
    <property type="molecule type" value="Genomic_DNA"/>
</dbReference>
<evidence type="ECO:0000256" key="4">
    <source>
        <dbReference type="PIRNR" id="PIRNR011789"/>
    </source>
</evidence>
<dbReference type="InterPro" id="IPR036167">
    <property type="entry name" value="tRNA_intron_Endo_cat-like_sf"/>
</dbReference>
<feature type="domain" description="tRNA intron endonuclease catalytic" evidence="7">
    <location>
        <begin position="143"/>
        <end position="249"/>
    </location>
</feature>
<dbReference type="Pfam" id="PF01974">
    <property type="entry name" value="tRNA_int_endo"/>
    <property type="match status" value="1"/>
</dbReference>
<dbReference type="InterPro" id="IPR016589">
    <property type="entry name" value="tRNA_splic_SEN2"/>
</dbReference>
<evidence type="ECO:0000313" key="8">
    <source>
        <dbReference type="EMBL" id="ORX58081.1"/>
    </source>
</evidence>
<feature type="active site" evidence="5">
    <location>
        <position position="181"/>
    </location>
</feature>
<keyword evidence="3 4" id="KW-0456">Lyase</keyword>
<proteinExistence type="inferred from homology"/>
<feature type="region of interest" description="Disordered" evidence="6">
    <location>
        <begin position="50"/>
        <end position="70"/>
    </location>
</feature>
<evidence type="ECO:0000256" key="5">
    <source>
        <dbReference type="PIRSR" id="PIRSR011789-1"/>
    </source>
</evidence>
<dbReference type="PANTHER" id="PTHR21227">
    <property type="entry name" value="TRNA-SPLICING ENDONUCLEASE SUBUNIT SEN2"/>
    <property type="match status" value="1"/>
</dbReference>
<protein>
    <recommendedName>
        <fullName evidence="4">tRNA-splicing endonuclease subunit Sen2</fullName>
        <ecNumber evidence="4">4.6.1.16</ecNumber>
    </recommendedName>
</protein>
<name>A0A1X2GNI6_9FUNG</name>
<dbReference type="GO" id="GO:0000213">
    <property type="term" value="F:tRNA-intron lyase activity"/>
    <property type="evidence" value="ECO:0007669"/>
    <property type="project" value="UniProtKB-UniRule"/>
</dbReference>
<dbReference type="EC" id="4.6.1.16" evidence="4"/>
<keyword evidence="2 4" id="KW-0819">tRNA processing</keyword>
<evidence type="ECO:0000256" key="3">
    <source>
        <dbReference type="ARBA" id="ARBA00023239"/>
    </source>
</evidence>
<evidence type="ECO:0000256" key="6">
    <source>
        <dbReference type="SAM" id="MobiDB-lite"/>
    </source>
</evidence>
<keyword evidence="9" id="KW-1185">Reference proteome</keyword>
<comment type="function">
    <text evidence="4">Constitutes one of the two catalytic subunit of the tRNA-splicing endonuclease complex, a complex responsible for identification and cleavage of the splice sites in pre-tRNA. It cleaves pre-tRNA at the 5'- and 3'-splice sites to release the intron. The products are an intron and two tRNA half-molecules bearing 2',3'-cyclic phosphate and 5'-OH termini. There are no conserved sequences at the splice sites, but the intron is invariably located at the same site in the gene, placing the splice sites an invariant distance from the constant structural features of the tRNA body.</text>
</comment>
<keyword evidence="8" id="KW-0540">Nuclease</keyword>
<sequence length="281" mass="32401">MDFGKFVWVASVSQDRLIKQGFFGKGTLSRSIPTWDARREQVNNPRLELAPEQVTAKRRSKRREQKQLRAGMQVTATNPEEMYTMEELAAWTGGRGYEQFQLDLYETFFLLYALDVLDLENKHGTKMTTTDCWSLFHQCTEQFAYHFAAYHYYRSQGWVPKDGLKFGVDFVLYQQGPTSKHSDFSVLVIPCVTTAVQDTSDHHDTTMQLLTQPHDQAPHASWVNLLRINRVCAHVKKTLVLCYVSMDASVAHKATNDPSVLNHCHIHEVVFRRWSPSANRE</sequence>
<dbReference type="GO" id="GO:0005737">
    <property type="term" value="C:cytoplasm"/>
    <property type="evidence" value="ECO:0007669"/>
    <property type="project" value="TreeGrafter"/>
</dbReference>
<organism evidence="8 9">
    <name type="scientific">Hesseltinella vesiculosa</name>
    <dbReference type="NCBI Taxonomy" id="101127"/>
    <lineage>
        <taxon>Eukaryota</taxon>
        <taxon>Fungi</taxon>
        <taxon>Fungi incertae sedis</taxon>
        <taxon>Mucoromycota</taxon>
        <taxon>Mucoromycotina</taxon>
        <taxon>Mucoromycetes</taxon>
        <taxon>Mucorales</taxon>
        <taxon>Cunninghamellaceae</taxon>
        <taxon>Hesseltinella</taxon>
    </lineage>
</organism>
<dbReference type="AlphaFoldDB" id="A0A1X2GNI6"/>
<feature type="active site" evidence="5">
    <location>
        <position position="173"/>
    </location>
</feature>
<dbReference type="SUPFAM" id="SSF53032">
    <property type="entry name" value="tRNA-intron endonuclease catalytic domain-like"/>
    <property type="match status" value="1"/>
</dbReference>
<evidence type="ECO:0000259" key="7">
    <source>
        <dbReference type="Pfam" id="PF01974"/>
    </source>
</evidence>
<dbReference type="GO" id="GO:0000379">
    <property type="term" value="P:tRNA-type intron splice site recognition and cleavage"/>
    <property type="evidence" value="ECO:0007669"/>
    <property type="project" value="TreeGrafter"/>
</dbReference>